<dbReference type="KEGG" id="bcau:I6G59_03540"/>
<dbReference type="Proteomes" id="UP000216867">
    <property type="component" value="Unassembled WGS sequence"/>
</dbReference>
<sequence length="118" mass="13026">MQQIIDAYIATWNSARDDRQALLERHFSADLSYCDPLSEVGGRGGIDALIDSTQSQFPDFVFTALGDPDGHHDQVRFRWGLGPEGAEPVIIGFDVIIVDDHGRIEDVRGFLDRVPASA</sequence>
<evidence type="ECO:0000313" key="3">
    <source>
        <dbReference type="EMBL" id="VEW11087.1"/>
    </source>
</evidence>
<name>A0A269ZA90_9MICO</name>
<dbReference type="AlphaFoldDB" id="A0A269ZA90"/>
<accession>A0A269ZA90</accession>
<gene>
    <name evidence="1" type="ORF">B8X04_13095</name>
    <name evidence="2" type="ORF">I6G59_03540</name>
    <name evidence="3" type="ORF">NCTC12391_00632</name>
</gene>
<evidence type="ECO:0000313" key="4">
    <source>
        <dbReference type="Proteomes" id="UP000216867"/>
    </source>
</evidence>
<reference evidence="3 5" key="2">
    <citation type="submission" date="2019-02" db="EMBL/GenBank/DDBJ databases">
        <authorList>
            <consortium name="Pathogen Informatics"/>
        </authorList>
    </citation>
    <scope>NUCLEOTIDE SEQUENCE [LARGE SCALE GENOMIC DNA]</scope>
    <source>
        <strain evidence="3 5">3012STDY7078520</strain>
    </source>
</reference>
<dbReference type="Gene3D" id="3.10.450.50">
    <property type="match status" value="1"/>
</dbReference>
<dbReference type="EMBL" id="CAACXN010000010">
    <property type="protein sequence ID" value="VEW11087.1"/>
    <property type="molecule type" value="Genomic_DNA"/>
</dbReference>
<evidence type="ECO:0000313" key="5">
    <source>
        <dbReference type="Proteomes" id="UP000386281"/>
    </source>
</evidence>
<dbReference type="SUPFAM" id="SSF54427">
    <property type="entry name" value="NTF2-like"/>
    <property type="match status" value="1"/>
</dbReference>
<dbReference type="InterPro" id="IPR032710">
    <property type="entry name" value="NTF2-like_dom_sf"/>
</dbReference>
<organism evidence="1 4">
    <name type="scientific">Brevibacterium casei</name>
    <dbReference type="NCBI Taxonomy" id="33889"/>
    <lineage>
        <taxon>Bacteria</taxon>
        <taxon>Bacillati</taxon>
        <taxon>Actinomycetota</taxon>
        <taxon>Actinomycetes</taxon>
        <taxon>Micrococcales</taxon>
        <taxon>Brevibacteriaceae</taxon>
        <taxon>Brevibacterium</taxon>
    </lineage>
</organism>
<evidence type="ECO:0000313" key="1">
    <source>
        <dbReference type="EMBL" id="PAK94717.1"/>
    </source>
</evidence>
<dbReference type="EMBL" id="CP065682">
    <property type="protein sequence ID" value="QPS34418.1"/>
    <property type="molecule type" value="Genomic_DNA"/>
</dbReference>
<dbReference type="EMBL" id="NCWY01000012">
    <property type="protein sequence ID" value="PAK94717.1"/>
    <property type="molecule type" value="Genomic_DNA"/>
</dbReference>
<evidence type="ECO:0000313" key="2">
    <source>
        <dbReference type="EMBL" id="QPS34418.1"/>
    </source>
</evidence>
<reference evidence="2 6" key="3">
    <citation type="submission" date="2020-12" db="EMBL/GenBank/DDBJ databases">
        <title>FDA dAtabase for Regulatory Grade micrObial Sequences (FDA-ARGOS): Supporting development and validation of Infectious Disease Dx tests.</title>
        <authorList>
            <person name="Sproer C."/>
            <person name="Gronow S."/>
            <person name="Severitt S."/>
            <person name="Schroder I."/>
            <person name="Tallon L."/>
            <person name="Sadzewicz L."/>
            <person name="Zhao X."/>
            <person name="Boylan J."/>
            <person name="Ott S."/>
            <person name="Bowen H."/>
            <person name="Vavikolanu K."/>
            <person name="Mehta A."/>
            <person name="Aluvathingal J."/>
            <person name="Nadendla S."/>
            <person name="Lowell S."/>
            <person name="Myers T."/>
            <person name="Yan Y."/>
            <person name="Sichtig H."/>
        </authorList>
    </citation>
    <scope>NUCLEOTIDE SEQUENCE [LARGE SCALE GENOMIC DNA]</scope>
    <source>
        <strain evidence="2 6">FDAARGOS_902</strain>
    </source>
</reference>
<dbReference type="RefSeq" id="WP_009376785.1">
    <property type="nucleotide sequence ID" value="NZ_CAACXN010000010.1"/>
</dbReference>
<dbReference type="Proteomes" id="UP000386281">
    <property type="component" value="Unassembled WGS sequence"/>
</dbReference>
<proteinExistence type="predicted"/>
<evidence type="ECO:0000313" key="6">
    <source>
        <dbReference type="Proteomes" id="UP000594979"/>
    </source>
</evidence>
<dbReference type="Proteomes" id="UP000594979">
    <property type="component" value="Chromosome"/>
</dbReference>
<protein>
    <submittedName>
        <fullName evidence="2">Nuclear transport factor 2 family protein</fullName>
    </submittedName>
    <submittedName>
        <fullName evidence="1">Polyketide cyclase</fullName>
    </submittedName>
</protein>
<reference evidence="1 4" key="1">
    <citation type="submission" date="2017-04" db="EMBL/GenBank/DDBJ databases">
        <title>Kefir bacterial isolates.</title>
        <authorList>
            <person name="Kim Y."/>
            <person name="Blasche S."/>
            <person name="Patil K.R."/>
        </authorList>
    </citation>
    <scope>NUCLEOTIDE SEQUENCE [LARGE SCALE GENOMIC DNA]</scope>
    <source>
        <strain evidence="1 4">OG2</strain>
    </source>
</reference>